<dbReference type="EMBL" id="CP061336">
    <property type="protein sequence ID" value="QNU66256.1"/>
    <property type="molecule type" value="Genomic_DNA"/>
</dbReference>
<organism evidence="2 3">
    <name type="scientific">Ruminiclostridium herbifermentans</name>
    <dbReference type="NCBI Taxonomy" id="2488810"/>
    <lineage>
        <taxon>Bacteria</taxon>
        <taxon>Bacillati</taxon>
        <taxon>Bacillota</taxon>
        <taxon>Clostridia</taxon>
        <taxon>Eubacteriales</taxon>
        <taxon>Oscillospiraceae</taxon>
        <taxon>Ruminiclostridium</taxon>
    </lineage>
</organism>
<sequence>MIQITRKRNRLEIKMMAVSMGNDLCIILTGGDSPHLGAVTVGSCTEAFRTFTFKKHKENVITDLFSSILKRKYKGNFAICCGIHLDNISSEEINYSFELCQEIAEELCIMLRSKNI</sequence>
<dbReference type="OrthoDB" id="5878625at2"/>
<dbReference type="RefSeq" id="WP_137697000.1">
    <property type="nucleotide sequence ID" value="NZ_CP061336.1"/>
</dbReference>
<evidence type="ECO:0000313" key="2">
    <source>
        <dbReference type="EMBL" id="QNU66256.1"/>
    </source>
</evidence>
<protein>
    <recommendedName>
        <fullName evidence="1">Prenylated flavin chaperone LpdD-like domain-containing protein</fullName>
    </recommendedName>
</protein>
<dbReference type="Proteomes" id="UP000306409">
    <property type="component" value="Chromosome"/>
</dbReference>
<keyword evidence="3" id="KW-1185">Reference proteome</keyword>
<feature type="domain" description="Prenylated flavin chaperone LpdD-like" evidence="1">
    <location>
        <begin position="8"/>
        <end position="109"/>
    </location>
</feature>
<accession>A0A4U7JJN9</accession>
<evidence type="ECO:0000259" key="1">
    <source>
        <dbReference type="Pfam" id="PF21758"/>
    </source>
</evidence>
<reference evidence="2 3" key="1">
    <citation type="submission" date="2020-09" db="EMBL/GenBank/DDBJ databases">
        <title>Characterization and genome sequencing of Ruminiclostridium sp. nov. MA18.</title>
        <authorList>
            <person name="Rettenmaier R."/>
            <person name="Kowollik M.-L."/>
            <person name="Liebl W."/>
            <person name="Zverlov V."/>
        </authorList>
    </citation>
    <scope>NUCLEOTIDE SEQUENCE [LARGE SCALE GENOMIC DNA]</scope>
    <source>
        <strain evidence="2 3">MA18</strain>
    </source>
</reference>
<dbReference type="InterPro" id="IPR048844">
    <property type="entry name" value="LpdD_chaperone-like"/>
</dbReference>
<dbReference type="KEGG" id="rher:EHE19_015420"/>
<dbReference type="AlphaFoldDB" id="A0A4U7JJN9"/>
<dbReference type="Pfam" id="PF21758">
    <property type="entry name" value="PAC_bac"/>
    <property type="match status" value="1"/>
</dbReference>
<name>A0A4U7JJN9_9FIRM</name>
<proteinExistence type="predicted"/>
<evidence type="ECO:0000313" key="3">
    <source>
        <dbReference type="Proteomes" id="UP000306409"/>
    </source>
</evidence>
<gene>
    <name evidence="2" type="ORF">EHE19_015420</name>
</gene>